<sequence length="77" mass="8421">MKTLGIAAAASIAFTASLLPFGGESYAATNAHVGAAQSELLAKGGASQPEFFCTMPWTRSWRIMCGTEYRRVWRSWF</sequence>
<keyword evidence="2" id="KW-1185">Reference proteome</keyword>
<protein>
    <submittedName>
        <fullName evidence="1">Uncharacterized protein</fullName>
    </submittedName>
</protein>
<name>A0A179B410_9ACTO</name>
<dbReference type="Proteomes" id="UP000078368">
    <property type="component" value="Unassembled WGS sequence"/>
</dbReference>
<accession>A0A179B410</accession>
<organism evidence="1 2">
    <name type="scientific">Peptidiphaga gingivicola</name>
    <dbReference type="NCBI Taxonomy" id="2741497"/>
    <lineage>
        <taxon>Bacteria</taxon>
        <taxon>Bacillati</taxon>
        <taxon>Actinomycetota</taxon>
        <taxon>Actinomycetes</taxon>
        <taxon>Actinomycetales</taxon>
        <taxon>Actinomycetaceae</taxon>
        <taxon>Peptidiphaga</taxon>
    </lineage>
</organism>
<proteinExistence type="predicted"/>
<dbReference type="RefSeq" id="WP_009199395.1">
    <property type="nucleotide sequence ID" value="NZ_LVZK01000001.1"/>
</dbReference>
<reference evidence="1 2" key="1">
    <citation type="submission" date="2016-04" db="EMBL/GenBank/DDBJ databases">
        <title>Peptidophaga gingivicola gen. nov., sp. nov., isolated from human subgingival plaque.</title>
        <authorList>
            <person name="Beall C.J."/>
            <person name="Mokrzan E.M."/>
            <person name="Griffen A.L."/>
            <person name="Leys E.J."/>
        </authorList>
    </citation>
    <scope>NUCLEOTIDE SEQUENCE [LARGE SCALE GENOMIC DNA]</scope>
    <source>
        <strain evidence="1 2">BA112</strain>
    </source>
</reference>
<dbReference type="EMBL" id="LVZK01000001">
    <property type="protein sequence ID" value="OAP86437.1"/>
    <property type="molecule type" value="Genomic_DNA"/>
</dbReference>
<gene>
    <name evidence="1" type="ORF">A4H34_04640</name>
</gene>
<evidence type="ECO:0000313" key="1">
    <source>
        <dbReference type="EMBL" id="OAP86437.1"/>
    </source>
</evidence>
<dbReference type="STRING" id="1823756.A4H34_04640"/>
<comment type="caution">
    <text evidence="1">The sequence shown here is derived from an EMBL/GenBank/DDBJ whole genome shotgun (WGS) entry which is preliminary data.</text>
</comment>
<evidence type="ECO:0000313" key="2">
    <source>
        <dbReference type="Proteomes" id="UP000078368"/>
    </source>
</evidence>
<dbReference type="AlphaFoldDB" id="A0A179B410"/>